<dbReference type="OrthoDB" id="8197512at2759"/>
<dbReference type="PANTHER" id="PTHR37557">
    <property type="entry name" value="115 KDA PROTEIN IN TYPE-1 RETROTRANSPOSABLE ELEMENT R1DM-LIKE PROTEIN-RELATED-RELATED"/>
    <property type="match status" value="1"/>
</dbReference>
<accession>A0A6H5IHZ6</accession>
<dbReference type="Proteomes" id="UP000479190">
    <property type="component" value="Unassembled WGS sequence"/>
</dbReference>
<feature type="domain" description="Reverse transcriptase" evidence="1">
    <location>
        <begin position="1"/>
        <end position="110"/>
    </location>
</feature>
<dbReference type="AlphaFoldDB" id="A0A6H5IHZ6"/>
<dbReference type="Pfam" id="PF00078">
    <property type="entry name" value="RVT_1"/>
    <property type="match status" value="1"/>
</dbReference>
<dbReference type="PANTHER" id="PTHR37557:SF4">
    <property type="entry name" value="CCHC-TYPE DOMAIN-CONTAINING PROTEIN"/>
    <property type="match status" value="1"/>
</dbReference>
<dbReference type="EMBL" id="CADCXV010000740">
    <property type="protein sequence ID" value="CAB0034401.1"/>
    <property type="molecule type" value="Genomic_DNA"/>
</dbReference>
<dbReference type="InterPro" id="IPR000477">
    <property type="entry name" value="RT_dom"/>
</dbReference>
<proteinExistence type="predicted"/>
<protein>
    <recommendedName>
        <fullName evidence="1">Reverse transcriptase domain-containing protein</fullName>
    </recommendedName>
</protein>
<name>A0A6H5IHZ6_9HYME</name>
<keyword evidence="3" id="KW-1185">Reference proteome</keyword>
<organism evidence="2 3">
    <name type="scientific">Trichogramma brassicae</name>
    <dbReference type="NCBI Taxonomy" id="86971"/>
    <lineage>
        <taxon>Eukaryota</taxon>
        <taxon>Metazoa</taxon>
        <taxon>Ecdysozoa</taxon>
        <taxon>Arthropoda</taxon>
        <taxon>Hexapoda</taxon>
        <taxon>Insecta</taxon>
        <taxon>Pterygota</taxon>
        <taxon>Neoptera</taxon>
        <taxon>Endopterygota</taxon>
        <taxon>Hymenoptera</taxon>
        <taxon>Apocrita</taxon>
        <taxon>Proctotrupomorpha</taxon>
        <taxon>Chalcidoidea</taxon>
        <taxon>Trichogrammatidae</taxon>
        <taxon>Trichogramma</taxon>
    </lineage>
</organism>
<dbReference type="PROSITE" id="PS50878">
    <property type="entry name" value="RT_POL"/>
    <property type="match status" value="1"/>
</dbReference>
<evidence type="ECO:0000259" key="1">
    <source>
        <dbReference type="PROSITE" id="PS50878"/>
    </source>
</evidence>
<reference evidence="2 3" key="1">
    <citation type="submission" date="2020-02" db="EMBL/GenBank/DDBJ databases">
        <authorList>
            <person name="Ferguson B K."/>
        </authorList>
    </citation>
    <scope>NUCLEOTIDE SEQUENCE [LARGE SCALE GENOMIC DNA]</scope>
</reference>
<gene>
    <name evidence="2" type="ORF">TBRA_LOCUS6299</name>
</gene>
<evidence type="ECO:0000313" key="2">
    <source>
        <dbReference type="EMBL" id="CAB0034401.1"/>
    </source>
</evidence>
<evidence type="ECO:0000313" key="3">
    <source>
        <dbReference type="Proteomes" id="UP000479190"/>
    </source>
</evidence>
<sequence>MVMDQVLGTVPGTVGYTLGSTTVSALAFADDIILLASTREGLQESLNWVSDGVRRQGMELMPSKCATLCIEIDCKGKKRKVVVDDPLFVDNTLVRQLTVEDKFMYLGVSFDCNGPVWRPCDIAAKLENISRAPIKAQMRLKILETYLLPRYTHTLTLGKTSHVELGLMDKLVQWTVRGWLRLPKDCPNAFLHTGRDRGGLSVPSLVTIIPAIKRSRLEAIGQSGAFFAEDLATSPRATRQMDWCGRAPYTAAKLTAELHERVDGKELRETNRAKVSDRWIHDPYCRIPTADYIHYIHVRCNAFPSRVRTTRDRRDLPISIMCRAGCPKTETTAHIIQCCHDTHGGRNLRHNAVSGALAMALAQKGWRIEQEPHIWTNEGLRKPDILAYNDEEAVVIDTQVVSGAGDIEAVSAKKKDYYRRNGSLIREIARRCNLPQEQSYLSDRSMKISCLTSSVTKQRGRGCPQGSVLGPDLWNVCLDPLLQKIAALGGEVFAYADDLLLLVDGGNRGQCEVKGQSLTNDIVVWASSMGLQLSKAITEMILLNTGKNPSGKHVESRYGYKKLHKHGTCAKVLLRISRAYRTASTDTLQVLTGIRPLDLECQRWFLRYLVSKGIAFDTLNVAYRQGDNKKVTLDRLDDAIQSEWQSQWEVSECGPTTRAFFPVVARWLELWHVKPDHYTSQFLTGHGEFEAKLCKMRLVESPNCTCGELDSMWHTLCECELLTDQREELKKAIQDMGQIWPPEHAVLVQSADIYKIFSRTCKELLLEKRRLRLAQESEA</sequence>